<reference evidence="2 3" key="1">
    <citation type="journal article" date="2019" name="Int. J. Syst. Evol. Microbiol.">
        <title>The Global Catalogue of Microorganisms (GCM) 10K type strain sequencing project: providing services to taxonomists for standard genome sequencing and annotation.</title>
        <authorList>
            <consortium name="The Broad Institute Genomics Platform"/>
            <consortium name="The Broad Institute Genome Sequencing Center for Infectious Disease"/>
            <person name="Wu L."/>
            <person name="Ma J."/>
        </authorList>
    </citation>
    <scope>NUCLEOTIDE SEQUENCE [LARGE SCALE GENOMIC DNA]</scope>
    <source>
        <strain evidence="2 3">JCM 16365</strain>
    </source>
</reference>
<feature type="domain" description="ACT" evidence="1">
    <location>
        <begin position="5"/>
        <end position="77"/>
    </location>
</feature>
<dbReference type="SUPFAM" id="SSF55021">
    <property type="entry name" value="ACT-like"/>
    <property type="match status" value="2"/>
</dbReference>
<dbReference type="PANTHER" id="PTHR34875:SF6">
    <property type="entry name" value="UPF0237 PROTEIN MJ1558"/>
    <property type="match status" value="1"/>
</dbReference>
<dbReference type="InterPro" id="IPR045865">
    <property type="entry name" value="ACT-like_dom_sf"/>
</dbReference>
<dbReference type="Pfam" id="PF01842">
    <property type="entry name" value="ACT"/>
    <property type="match status" value="1"/>
</dbReference>
<dbReference type="Gene3D" id="3.30.70.260">
    <property type="match status" value="2"/>
</dbReference>
<dbReference type="InterPro" id="IPR016867">
    <property type="entry name" value="GcvR"/>
</dbReference>
<comment type="caution">
    <text evidence="2">The sequence shown here is derived from an EMBL/GenBank/DDBJ whole genome shotgun (WGS) entry which is preliminary data.</text>
</comment>
<dbReference type="InterPro" id="IPR050990">
    <property type="entry name" value="UPF0237/GcvR_regulator"/>
</dbReference>
<dbReference type="PIRSF" id="PIRSF028103">
    <property type="entry name" value="GcvR"/>
    <property type="match status" value="1"/>
</dbReference>
<dbReference type="PROSITE" id="PS51671">
    <property type="entry name" value="ACT"/>
    <property type="match status" value="2"/>
</dbReference>
<keyword evidence="3" id="KW-1185">Reference proteome</keyword>
<gene>
    <name evidence="2" type="ORF">GCM10009862_15220</name>
</gene>
<evidence type="ECO:0000313" key="2">
    <source>
        <dbReference type="EMBL" id="GAA2576850.1"/>
    </source>
</evidence>
<evidence type="ECO:0000313" key="3">
    <source>
        <dbReference type="Proteomes" id="UP001500274"/>
    </source>
</evidence>
<dbReference type="PANTHER" id="PTHR34875">
    <property type="entry name" value="UPF0237 PROTEIN MJ1558"/>
    <property type="match status" value="1"/>
</dbReference>
<protein>
    <submittedName>
        <fullName evidence="2">Glycine cleavage system regulatory protein</fullName>
    </submittedName>
</protein>
<dbReference type="InterPro" id="IPR002912">
    <property type="entry name" value="ACT_dom"/>
</dbReference>
<dbReference type="CDD" id="cd04869">
    <property type="entry name" value="ACT_GcvR_2"/>
    <property type="match status" value="1"/>
</dbReference>
<evidence type="ECO:0000259" key="1">
    <source>
        <dbReference type="PROSITE" id="PS51671"/>
    </source>
</evidence>
<dbReference type="RefSeq" id="WP_344228288.1">
    <property type="nucleotide sequence ID" value="NZ_BAAARI010000011.1"/>
</dbReference>
<dbReference type="Proteomes" id="UP001500274">
    <property type="component" value="Unassembled WGS sequence"/>
</dbReference>
<dbReference type="Pfam" id="PF13740">
    <property type="entry name" value="ACT_6"/>
    <property type="match status" value="1"/>
</dbReference>
<sequence>MTTLVLTVVGVDRAGIVSAVAEVISAHGGNWENSELAELAGTFAGVIQVDVGPSRADELRDALSVLEGLASIVVVTPGRSLQPRSELAVRVMGNDRVGIVREVTSALGERGVNVVRMTTQTQDAAMSGGRLFQAEIVAAVPADTPATEIVAALESIAADIQVEATVLQRE</sequence>
<organism evidence="2 3">
    <name type="scientific">Microbacterium binotii</name>
    <dbReference type="NCBI Taxonomy" id="462710"/>
    <lineage>
        <taxon>Bacteria</taxon>
        <taxon>Bacillati</taxon>
        <taxon>Actinomycetota</taxon>
        <taxon>Actinomycetes</taxon>
        <taxon>Micrococcales</taxon>
        <taxon>Microbacteriaceae</taxon>
        <taxon>Microbacterium</taxon>
    </lineage>
</organism>
<accession>A0ABN3PDC2</accession>
<proteinExistence type="predicted"/>
<dbReference type="EMBL" id="BAAARI010000011">
    <property type="protein sequence ID" value="GAA2576850.1"/>
    <property type="molecule type" value="Genomic_DNA"/>
</dbReference>
<feature type="domain" description="ACT" evidence="1">
    <location>
        <begin position="88"/>
        <end position="169"/>
    </location>
</feature>
<name>A0ABN3PDC2_9MICO</name>